<dbReference type="GO" id="GO:0005847">
    <property type="term" value="C:mRNA cleavage and polyadenylation specificity factor complex"/>
    <property type="evidence" value="ECO:0007669"/>
    <property type="project" value="TreeGrafter"/>
</dbReference>
<keyword evidence="5" id="KW-0539">Nucleus</keyword>
<evidence type="ECO:0000256" key="1">
    <source>
        <dbReference type="ARBA" id="ARBA00004123"/>
    </source>
</evidence>
<evidence type="ECO:0000313" key="9">
    <source>
        <dbReference type="Proteomes" id="UP000769528"/>
    </source>
</evidence>
<proteinExistence type="inferred from homology"/>
<reference evidence="8" key="2">
    <citation type="submission" date="2021-01" db="EMBL/GenBank/DDBJ databases">
        <authorList>
            <person name="Schikora-Tamarit M.A."/>
        </authorList>
    </citation>
    <scope>NUCLEOTIDE SEQUENCE</scope>
    <source>
        <strain evidence="8">CBS6341</strain>
    </source>
</reference>
<feature type="compositionally biased region" description="Low complexity" evidence="6">
    <location>
        <begin position="92"/>
        <end position="103"/>
    </location>
</feature>
<feature type="region of interest" description="Disordered" evidence="6">
    <location>
        <begin position="1"/>
        <end position="138"/>
    </location>
</feature>
<dbReference type="AlphaFoldDB" id="A0A9P8THU5"/>
<dbReference type="OrthoDB" id="1917198at2759"/>
<evidence type="ECO:0000256" key="6">
    <source>
        <dbReference type="SAM" id="MobiDB-lite"/>
    </source>
</evidence>
<comment type="subcellular location">
    <subcellularLocation>
        <location evidence="1">Nucleus</location>
    </subcellularLocation>
</comment>
<evidence type="ECO:0000256" key="5">
    <source>
        <dbReference type="ARBA" id="ARBA00023242"/>
    </source>
</evidence>
<organism evidence="8 9">
    <name type="scientific">Wickerhamomyces mucosus</name>
    <dbReference type="NCBI Taxonomy" id="1378264"/>
    <lineage>
        <taxon>Eukaryota</taxon>
        <taxon>Fungi</taxon>
        <taxon>Dikarya</taxon>
        <taxon>Ascomycota</taxon>
        <taxon>Saccharomycotina</taxon>
        <taxon>Saccharomycetes</taxon>
        <taxon>Phaffomycetales</taxon>
        <taxon>Wickerhamomycetaceae</taxon>
        <taxon>Wickerhamomyces</taxon>
    </lineage>
</organism>
<dbReference type="EMBL" id="JAEUBF010000389">
    <property type="protein sequence ID" value="KAH3679175.1"/>
    <property type="molecule type" value="Genomic_DNA"/>
</dbReference>
<keyword evidence="4" id="KW-0507">mRNA processing</keyword>
<feature type="domain" description="Pre-mRNA polyadenylation factor Fip1" evidence="7">
    <location>
        <begin position="163"/>
        <end position="204"/>
    </location>
</feature>
<dbReference type="Pfam" id="PF05182">
    <property type="entry name" value="Fip1"/>
    <property type="match status" value="1"/>
</dbReference>
<dbReference type="PANTHER" id="PTHR13484">
    <property type="entry name" value="FIP1-LIKE 1 PROTEIN"/>
    <property type="match status" value="1"/>
</dbReference>
<feature type="compositionally biased region" description="Acidic residues" evidence="6">
    <location>
        <begin position="1"/>
        <end position="16"/>
    </location>
</feature>
<sequence length="328" mass="36980">MSLDDDDAFLYGDDDSESHVQLNNLDQKKDSDNANNIARTPEPIKEDEEDNNNGQGQEEDEEDEDSDESDSDIEFIIGNEETKDSTGAKQETNSTNTTIATATQPESATISAAGTANELNSELAPQEDGTVENTTDSKSTITRVPGIEIEKVGTYNEVPITSINLQDLKEKPWRQPGADISEYFNYGFNEFTWMQYCTKQDTLRANYNQQKLMMRFMPIPGMPPIPGMLPSTANTASMPSIPNIPIPQMPQIPQQPQLQQHQQPQPPQQPQAQLSVSQDAELSFPKAPRDQRDYQDQKFEQKGYGNTGGYQNNYRDRDRSQRYGNRRR</sequence>
<evidence type="ECO:0000259" key="7">
    <source>
        <dbReference type="Pfam" id="PF05182"/>
    </source>
</evidence>
<gene>
    <name evidence="8" type="ORF">WICMUC_001186</name>
</gene>
<evidence type="ECO:0000256" key="2">
    <source>
        <dbReference type="ARBA" id="ARBA00007459"/>
    </source>
</evidence>
<feature type="region of interest" description="Disordered" evidence="6">
    <location>
        <begin position="227"/>
        <end position="328"/>
    </location>
</feature>
<keyword evidence="9" id="KW-1185">Reference proteome</keyword>
<evidence type="ECO:0000256" key="3">
    <source>
        <dbReference type="ARBA" id="ARBA00017404"/>
    </source>
</evidence>
<reference evidence="8" key="1">
    <citation type="journal article" date="2021" name="Open Biol.">
        <title>Shared evolutionary footprints suggest mitochondrial oxidative damage underlies multiple complex I losses in fungi.</title>
        <authorList>
            <person name="Schikora-Tamarit M.A."/>
            <person name="Marcet-Houben M."/>
            <person name="Nosek J."/>
            <person name="Gabaldon T."/>
        </authorList>
    </citation>
    <scope>NUCLEOTIDE SEQUENCE</scope>
    <source>
        <strain evidence="8">CBS6341</strain>
    </source>
</reference>
<dbReference type="Proteomes" id="UP000769528">
    <property type="component" value="Unassembled WGS sequence"/>
</dbReference>
<feature type="compositionally biased region" description="Polar residues" evidence="6">
    <location>
        <begin position="104"/>
        <end position="120"/>
    </location>
</feature>
<comment type="caution">
    <text evidence="8">The sequence shown here is derived from an EMBL/GenBank/DDBJ whole genome shotgun (WGS) entry which is preliminary data.</text>
</comment>
<name>A0A9P8THU5_9ASCO</name>
<feature type="compositionally biased region" description="Acidic residues" evidence="6">
    <location>
        <begin position="45"/>
        <end position="73"/>
    </location>
</feature>
<dbReference type="InterPro" id="IPR007854">
    <property type="entry name" value="Fip1_dom"/>
</dbReference>
<evidence type="ECO:0000256" key="4">
    <source>
        <dbReference type="ARBA" id="ARBA00022664"/>
    </source>
</evidence>
<accession>A0A9P8THU5</accession>
<feature type="compositionally biased region" description="Basic and acidic residues" evidence="6">
    <location>
        <begin position="287"/>
        <end position="301"/>
    </location>
</feature>
<dbReference type="GO" id="GO:0006397">
    <property type="term" value="P:mRNA processing"/>
    <property type="evidence" value="ECO:0007669"/>
    <property type="project" value="UniProtKB-KW"/>
</dbReference>
<evidence type="ECO:0000313" key="8">
    <source>
        <dbReference type="EMBL" id="KAH3679175.1"/>
    </source>
</evidence>
<dbReference type="InterPro" id="IPR051187">
    <property type="entry name" value="Pre-mRNA_3'-end_processing_reg"/>
</dbReference>
<protein>
    <recommendedName>
        <fullName evidence="3">Pre-mRNA polyadenylation factor FIP1</fullName>
    </recommendedName>
</protein>
<feature type="compositionally biased region" description="Low complexity" evidence="6">
    <location>
        <begin position="251"/>
        <end position="263"/>
    </location>
</feature>
<dbReference type="PANTHER" id="PTHR13484:SF0">
    <property type="entry name" value="PRE-MRNA 3'-END-PROCESSING FACTOR FIP1"/>
    <property type="match status" value="1"/>
</dbReference>
<comment type="similarity">
    <text evidence="2">Belongs to the FIP1 family.</text>
</comment>